<dbReference type="InterPro" id="IPR036655">
    <property type="entry name" value="MtmB_sf"/>
</dbReference>
<accession>X1UKQ4</accession>
<reference evidence="1" key="1">
    <citation type="journal article" date="2014" name="Front. Microbiol.">
        <title>High frequency of phylogenetically diverse reductive dehalogenase-homologous genes in deep subseafloor sedimentary metagenomes.</title>
        <authorList>
            <person name="Kawai M."/>
            <person name="Futagami T."/>
            <person name="Toyoda A."/>
            <person name="Takaki Y."/>
            <person name="Nishi S."/>
            <person name="Hori S."/>
            <person name="Arai W."/>
            <person name="Tsubouchi T."/>
            <person name="Morono Y."/>
            <person name="Uchiyama I."/>
            <person name="Ito T."/>
            <person name="Fujiyama A."/>
            <person name="Inagaki F."/>
            <person name="Takami H."/>
        </authorList>
    </citation>
    <scope>NUCLEOTIDE SEQUENCE</scope>
    <source>
        <strain evidence="1">Expedition CK06-06</strain>
    </source>
</reference>
<dbReference type="AlphaFoldDB" id="X1UKQ4"/>
<gene>
    <name evidence="1" type="ORF">S12H4_54892</name>
</gene>
<protein>
    <submittedName>
        <fullName evidence="1">Uncharacterized protein</fullName>
    </submittedName>
</protein>
<dbReference type="GO" id="GO:0008168">
    <property type="term" value="F:methyltransferase activity"/>
    <property type="evidence" value="ECO:0007669"/>
    <property type="project" value="InterPro"/>
</dbReference>
<dbReference type="EMBL" id="BARW01035142">
    <property type="protein sequence ID" value="GAJ18099.1"/>
    <property type="molecule type" value="Genomic_DNA"/>
</dbReference>
<feature type="non-terminal residue" evidence="1">
    <location>
        <position position="1"/>
    </location>
</feature>
<evidence type="ECO:0000313" key="1">
    <source>
        <dbReference type="EMBL" id="GAJ18099.1"/>
    </source>
</evidence>
<sequence>EILAGWKEAELVKQVLNRAGRPGMCTACVTISATAVGQISPASYGAFRPSDWHHCSVVSEFKTNYELLSKVAHTTRIGGNIESFLNVIYGGFFGGPEGMAIGLTAGLIVLNQNYMGTTLSVSSAHPFLHCGTTSGQIWAQSLAFQAIAKNTDLLIASMNKPASGPGTKSILYENSALTIANVVSGLSVVESSMSASGVNEKHASGLDSKICGEVARAAAGMDREKA</sequence>
<dbReference type="GO" id="GO:0032259">
    <property type="term" value="P:methylation"/>
    <property type="evidence" value="ECO:0007669"/>
    <property type="project" value="InterPro"/>
</dbReference>
<dbReference type="SUPFAM" id="SSF75098">
    <property type="entry name" value="Monomethylamine methyltransferase MtmB"/>
    <property type="match status" value="1"/>
</dbReference>
<feature type="non-terminal residue" evidence="1">
    <location>
        <position position="226"/>
    </location>
</feature>
<dbReference type="InterPro" id="IPR008031">
    <property type="entry name" value="MtmB_MeTrfase"/>
</dbReference>
<proteinExistence type="predicted"/>
<name>X1UKQ4_9ZZZZ</name>
<dbReference type="Pfam" id="PF05369">
    <property type="entry name" value="MtmB"/>
    <property type="match status" value="1"/>
</dbReference>
<dbReference type="Gene3D" id="3.20.20.460">
    <property type="entry name" value="Monomethylamine methyltransferase MtmB"/>
    <property type="match status" value="1"/>
</dbReference>
<comment type="caution">
    <text evidence="1">The sequence shown here is derived from an EMBL/GenBank/DDBJ whole genome shotgun (WGS) entry which is preliminary data.</text>
</comment>
<organism evidence="1">
    <name type="scientific">marine sediment metagenome</name>
    <dbReference type="NCBI Taxonomy" id="412755"/>
    <lineage>
        <taxon>unclassified sequences</taxon>
        <taxon>metagenomes</taxon>
        <taxon>ecological metagenomes</taxon>
    </lineage>
</organism>